<organism evidence="11 12">
    <name type="scientific">Microcebus murinus</name>
    <name type="common">Gray mouse lemur</name>
    <name type="synonym">Lemur murinus</name>
    <dbReference type="NCBI Taxonomy" id="30608"/>
    <lineage>
        <taxon>Eukaryota</taxon>
        <taxon>Metazoa</taxon>
        <taxon>Chordata</taxon>
        <taxon>Craniata</taxon>
        <taxon>Vertebrata</taxon>
        <taxon>Euteleostomi</taxon>
        <taxon>Mammalia</taxon>
        <taxon>Eutheria</taxon>
        <taxon>Euarchontoglires</taxon>
        <taxon>Primates</taxon>
        <taxon>Strepsirrhini</taxon>
        <taxon>Lemuriformes</taxon>
        <taxon>Cheirogaleidae</taxon>
        <taxon>Microcebus</taxon>
    </lineage>
</organism>
<evidence type="ECO:0000256" key="1">
    <source>
        <dbReference type="ARBA" id="ARBA00004498"/>
    </source>
</evidence>
<dbReference type="Ensembl" id="ENSMICT00000065079.1">
    <property type="protein sequence ID" value="ENSMICP00000045061.1"/>
    <property type="gene ID" value="ENSMICG00000045863.1"/>
</dbReference>
<keyword evidence="7" id="KW-0677">Repeat</keyword>
<proteinExistence type="inferred from homology"/>
<evidence type="ECO:0000256" key="6">
    <source>
        <dbReference type="ARBA" id="ARBA00022729"/>
    </source>
</evidence>
<protein>
    <recommendedName>
        <fullName evidence="3">Elastin</fullName>
    </recommendedName>
    <alternativeName>
        <fullName evidence="10">Tropoelastin</fullName>
    </alternativeName>
</protein>
<evidence type="ECO:0000256" key="4">
    <source>
        <dbReference type="ARBA" id="ARBA00022525"/>
    </source>
</evidence>
<accession>A0A8C6EIJ9</accession>
<evidence type="ECO:0000256" key="3">
    <source>
        <dbReference type="ARBA" id="ARBA00014499"/>
    </source>
</evidence>
<dbReference type="GeneTree" id="ENSGT00730000111510"/>
<sequence>MSSSSPAAFLFPCFYYFWLMKDSACFLPGVPGAVPGAVPGGVFYPGRAGAQGSPWCDSSGPHPTLPSAGAGLGAFPAGTFPGALAPGGAAAAAAAYKAAAKAEAALMPAPSVPGAVVPQPGAGVGPGKVPGQCVGLPGVYPGGVLPGARFPGVGVLPGVPTGTGVKPKAPGGGGAFAGIPGVGPFGGQQPGVPLGYPIKAPKLPGGYGLPYSTGKLPYGYGPGGVAGAGAKAGYPTGTGKEGLQPLPWPSCAGGAGVLPGVGGAGIPGVAGAIPGIGGIAGSVTPGGLVPGGPGFGVPGVGVPGVGVPGVGVPGVGVPGVGVPGVGVPGVGVPGVGVPGVGVPGVGVGELSCMCVCAPGQVTGPGAHSKSVEPGREPRAPASAPPIGFCPFWPGFGYGLAILTLLGLGPGAGVAPGVVPGVGVAPGVVPGVGVAPGVVPGVGVAPGVGIGPGVAAAAKSAAKAAAKAQLREFGAGVPGLGVGAGIPRLGVGAGVPGLGVGAGVPGFGAVPGSLAAAKAAKYGECTPQLPCSLAASLSPVPPGAGPAASAAAAAKAAAKAAQYGERLLQWVPPPGPRVWGAPPHRAQISPAGVAARPGFGLSPIFPGVPCLGKACGRKRK</sequence>
<evidence type="ECO:0000256" key="7">
    <source>
        <dbReference type="ARBA" id="ARBA00022737"/>
    </source>
</evidence>
<dbReference type="PANTHER" id="PTHR24018:SF5">
    <property type="entry name" value="ELASTIN"/>
    <property type="match status" value="1"/>
</dbReference>
<dbReference type="InterPro" id="IPR003979">
    <property type="entry name" value="Tropoelastin"/>
</dbReference>
<evidence type="ECO:0000256" key="5">
    <source>
        <dbReference type="ARBA" id="ARBA00022530"/>
    </source>
</evidence>
<keyword evidence="5" id="KW-0272">Extracellular matrix</keyword>
<reference evidence="11" key="2">
    <citation type="submission" date="2025-08" db="UniProtKB">
        <authorList>
            <consortium name="Ensembl"/>
        </authorList>
    </citation>
    <scope>IDENTIFICATION</scope>
</reference>
<dbReference type="AlphaFoldDB" id="A0A8C6EIJ9"/>
<evidence type="ECO:0000256" key="8">
    <source>
        <dbReference type="ARBA" id="ARBA00023157"/>
    </source>
</evidence>
<comment type="subcellular location">
    <subcellularLocation>
        <location evidence="1">Secreted</location>
        <location evidence="1">Extracellular space</location>
        <location evidence="1">Extracellular matrix</location>
    </subcellularLocation>
</comment>
<comment type="similarity">
    <text evidence="2">Belongs to the elastin family.</text>
</comment>
<evidence type="ECO:0000256" key="9">
    <source>
        <dbReference type="ARBA" id="ARBA00023278"/>
    </source>
</evidence>
<keyword evidence="12" id="KW-1185">Reference proteome</keyword>
<evidence type="ECO:0000256" key="10">
    <source>
        <dbReference type="ARBA" id="ARBA00031043"/>
    </source>
</evidence>
<keyword evidence="9" id="KW-0379">Hydroxylation</keyword>
<keyword evidence="8" id="KW-1015">Disulfide bond</keyword>
<evidence type="ECO:0000313" key="11">
    <source>
        <dbReference type="Ensembl" id="ENSMICP00000045061.1"/>
    </source>
</evidence>
<evidence type="ECO:0000313" key="12">
    <source>
        <dbReference type="Proteomes" id="UP000694394"/>
    </source>
</evidence>
<dbReference type="EMBL" id="ABDC03021098">
    <property type="status" value="NOT_ANNOTATED_CDS"/>
    <property type="molecule type" value="Genomic_DNA"/>
</dbReference>
<reference evidence="11" key="3">
    <citation type="submission" date="2025-09" db="UniProtKB">
        <authorList>
            <consortium name="Ensembl"/>
        </authorList>
    </citation>
    <scope>IDENTIFICATION</scope>
</reference>
<reference evidence="11" key="1">
    <citation type="submission" date="2016-12" db="EMBL/GenBank/DDBJ databases">
        <title>Mouse lemur reference genome and diversity panel.</title>
        <authorList>
            <person name="Harris R."/>
            <person name="Larsen P."/>
            <person name="Liu Y."/>
            <person name="Hughes D.S."/>
            <person name="Murali S."/>
            <person name="Raveendran M."/>
            <person name="Korchina V."/>
            <person name="Wang M."/>
            <person name="Jhangiani S."/>
            <person name="Bandaranaike D."/>
            <person name="Bellair M."/>
            <person name="Blankenburg K."/>
            <person name="Chao H."/>
            <person name="Dahdouli M."/>
            <person name="Dinh H."/>
            <person name="Doddapaneni H."/>
            <person name="English A."/>
            <person name="Firestine M."/>
            <person name="Gnanaolivu R."/>
            <person name="Gross S."/>
            <person name="Hernandez B."/>
            <person name="Javaid M."/>
            <person name="Jayaseelan J."/>
            <person name="Jones J."/>
            <person name="Khan Z."/>
            <person name="Kovar C."/>
            <person name="Kurapati P."/>
            <person name="Le B."/>
            <person name="Lee S."/>
            <person name="Li M."/>
            <person name="Mathew T."/>
            <person name="Narasimhan A."/>
            <person name="Ngo D."/>
            <person name="Nguyen L."/>
            <person name="Okwuonu G."/>
            <person name="Ongeri F."/>
            <person name="Osuji N."/>
            <person name="Pu L.-L."/>
            <person name="Puazo M."/>
            <person name="Quiroz J."/>
            <person name="Raj R."/>
            <person name="Rajbhandari K."/>
            <person name="Reid J.G."/>
            <person name="Santibanez J."/>
            <person name="Sexton D."/>
            <person name="Skinner E."/>
            <person name="Vee V."/>
            <person name="Weissenberger G."/>
            <person name="Wu Y."/>
            <person name="Xin Y."/>
            <person name="Han Y."/>
            <person name="Campbell C."/>
            <person name="Brown A."/>
            <person name="Sullivan B."/>
            <person name="Shelton J."/>
            <person name="Brown S."/>
            <person name="Dudchenko O."/>
            <person name="Machol I."/>
            <person name="Durand N."/>
            <person name="Shamim M."/>
            <person name="Lieberman A."/>
            <person name="Muzny D.M."/>
            <person name="Richards S."/>
            <person name="Yoder A."/>
            <person name="Worley K.C."/>
            <person name="Rogers J."/>
            <person name="Gibbs R.A."/>
        </authorList>
    </citation>
    <scope>NUCLEOTIDE SEQUENCE [LARGE SCALE GENOMIC DNA]</scope>
</reference>
<evidence type="ECO:0000256" key="2">
    <source>
        <dbReference type="ARBA" id="ARBA00008475"/>
    </source>
</evidence>
<keyword evidence="4" id="KW-0964">Secreted</keyword>
<name>A0A8C6EIJ9_MICMU</name>
<dbReference type="GO" id="GO:0005201">
    <property type="term" value="F:extracellular matrix structural constituent"/>
    <property type="evidence" value="ECO:0007669"/>
    <property type="project" value="InterPro"/>
</dbReference>
<keyword evidence="6" id="KW-0732">Signal</keyword>
<dbReference type="PANTHER" id="PTHR24018">
    <property type="entry name" value="ELASTIN"/>
    <property type="match status" value="1"/>
</dbReference>
<dbReference type="PRINTS" id="PR01500">
    <property type="entry name" value="TROPOELASTIN"/>
</dbReference>
<dbReference type="Proteomes" id="UP000694394">
    <property type="component" value="Chromosome 17"/>
</dbReference>